<dbReference type="InterPro" id="IPR036388">
    <property type="entry name" value="WH-like_DNA-bd_sf"/>
</dbReference>
<dbReference type="PROSITE" id="PS51683">
    <property type="entry name" value="SAM_OMT_II"/>
    <property type="match status" value="1"/>
</dbReference>
<dbReference type="GO" id="GO:0008171">
    <property type="term" value="F:O-methyltransferase activity"/>
    <property type="evidence" value="ECO:0007669"/>
    <property type="project" value="InterPro"/>
</dbReference>
<evidence type="ECO:0000313" key="5">
    <source>
        <dbReference type="EMBL" id="KAF1969842.1"/>
    </source>
</evidence>
<dbReference type="Proteomes" id="UP000800036">
    <property type="component" value="Unassembled WGS sequence"/>
</dbReference>
<keyword evidence="2 5" id="KW-0808">Transferase</keyword>
<accession>A0A6A5V1B8</accession>
<dbReference type="Gene3D" id="3.40.50.150">
    <property type="entry name" value="Vaccinia Virus protein VP39"/>
    <property type="match status" value="1"/>
</dbReference>
<dbReference type="Gene3D" id="1.10.10.10">
    <property type="entry name" value="Winged helix-like DNA-binding domain superfamily/Winged helix DNA-binding domain"/>
    <property type="match status" value="1"/>
</dbReference>
<organism evidence="5 6">
    <name type="scientific">Bimuria novae-zelandiae CBS 107.79</name>
    <dbReference type="NCBI Taxonomy" id="1447943"/>
    <lineage>
        <taxon>Eukaryota</taxon>
        <taxon>Fungi</taxon>
        <taxon>Dikarya</taxon>
        <taxon>Ascomycota</taxon>
        <taxon>Pezizomycotina</taxon>
        <taxon>Dothideomycetes</taxon>
        <taxon>Pleosporomycetidae</taxon>
        <taxon>Pleosporales</taxon>
        <taxon>Massarineae</taxon>
        <taxon>Didymosphaeriaceae</taxon>
        <taxon>Bimuria</taxon>
    </lineage>
</organism>
<dbReference type="InterPro" id="IPR036390">
    <property type="entry name" value="WH_DNA-bd_sf"/>
</dbReference>
<keyword evidence="1 5" id="KW-0489">Methyltransferase</keyword>
<keyword evidence="3" id="KW-0949">S-adenosyl-L-methionine</keyword>
<dbReference type="SUPFAM" id="SSF46785">
    <property type="entry name" value="Winged helix' DNA-binding domain"/>
    <property type="match status" value="1"/>
</dbReference>
<evidence type="ECO:0000256" key="3">
    <source>
        <dbReference type="ARBA" id="ARBA00022691"/>
    </source>
</evidence>
<proteinExistence type="predicted"/>
<dbReference type="InterPro" id="IPR001077">
    <property type="entry name" value="COMT_C"/>
</dbReference>
<dbReference type="Pfam" id="PF00891">
    <property type="entry name" value="Methyltransf_2"/>
    <property type="match status" value="1"/>
</dbReference>
<dbReference type="AlphaFoldDB" id="A0A6A5V1B8"/>
<gene>
    <name evidence="5" type="ORF">BU23DRAFT_651670</name>
</gene>
<dbReference type="PANTHER" id="PTHR43712:SF12">
    <property type="entry name" value="STERIGMATOCYSTIN 8-O-METHYLTRANSFERASE"/>
    <property type="match status" value="1"/>
</dbReference>
<evidence type="ECO:0000256" key="2">
    <source>
        <dbReference type="ARBA" id="ARBA00022679"/>
    </source>
</evidence>
<keyword evidence="6" id="KW-1185">Reference proteome</keyword>
<protein>
    <submittedName>
        <fullName evidence="5">S-adenosyl-L-methionine-dependent methyltransferase</fullName>
    </submittedName>
</protein>
<evidence type="ECO:0000259" key="4">
    <source>
        <dbReference type="Pfam" id="PF00891"/>
    </source>
</evidence>
<dbReference type="OrthoDB" id="1606438at2759"/>
<dbReference type="InterPro" id="IPR016461">
    <property type="entry name" value="COMT-like"/>
</dbReference>
<dbReference type="InterPro" id="IPR029063">
    <property type="entry name" value="SAM-dependent_MTases_sf"/>
</dbReference>
<dbReference type="EMBL" id="ML976705">
    <property type="protein sequence ID" value="KAF1969842.1"/>
    <property type="molecule type" value="Genomic_DNA"/>
</dbReference>
<dbReference type="SUPFAM" id="SSF53335">
    <property type="entry name" value="S-adenosyl-L-methionine-dependent methyltransferases"/>
    <property type="match status" value="1"/>
</dbReference>
<sequence>MSSNPSRIAELAALVASHTARIDECLAEKGLLQPSFDTNGPAELHLPPQLEQARSIVLQAIQELNDLLQGPRELLLNHHIGSKHNRLVYLKLISRFDIARKIPIDAEVSFADFATDLGIEHGALARILRLGIAYLIFREPPPGVIAHSAASRQIADDALVASWVGTNVDEMWSAAAKVVDALTKWPEAAEANHTNPGRARRFGGAMSFFTTGDGYSLRHLTEGYPWEPINSGTVVDLGGSNGDAAFAQAKRFPGLNLIVQEPPEVVVNSQEEEGLNVKFMTHDFFQPQPVEDADVYFYRWIFHNWPNKYCVKILQALIQ</sequence>
<dbReference type="GO" id="GO:0032259">
    <property type="term" value="P:methylation"/>
    <property type="evidence" value="ECO:0007669"/>
    <property type="project" value="UniProtKB-KW"/>
</dbReference>
<reference evidence="5" key="1">
    <citation type="journal article" date="2020" name="Stud. Mycol.">
        <title>101 Dothideomycetes genomes: a test case for predicting lifestyles and emergence of pathogens.</title>
        <authorList>
            <person name="Haridas S."/>
            <person name="Albert R."/>
            <person name="Binder M."/>
            <person name="Bloem J."/>
            <person name="Labutti K."/>
            <person name="Salamov A."/>
            <person name="Andreopoulos B."/>
            <person name="Baker S."/>
            <person name="Barry K."/>
            <person name="Bills G."/>
            <person name="Bluhm B."/>
            <person name="Cannon C."/>
            <person name="Castanera R."/>
            <person name="Culley D."/>
            <person name="Daum C."/>
            <person name="Ezra D."/>
            <person name="Gonzalez J."/>
            <person name="Henrissat B."/>
            <person name="Kuo A."/>
            <person name="Liang C."/>
            <person name="Lipzen A."/>
            <person name="Lutzoni F."/>
            <person name="Magnuson J."/>
            <person name="Mondo S."/>
            <person name="Nolan M."/>
            <person name="Ohm R."/>
            <person name="Pangilinan J."/>
            <person name="Park H.-J."/>
            <person name="Ramirez L."/>
            <person name="Alfaro M."/>
            <person name="Sun H."/>
            <person name="Tritt A."/>
            <person name="Yoshinaga Y."/>
            <person name="Zwiers L.-H."/>
            <person name="Turgeon B."/>
            <person name="Goodwin S."/>
            <person name="Spatafora J."/>
            <person name="Crous P."/>
            <person name="Grigoriev I."/>
        </authorList>
    </citation>
    <scope>NUCLEOTIDE SEQUENCE</scope>
    <source>
        <strain evidence="5">CBS 107.79</strain>
    </source>
</reference>
<dbReference type="PANTHER" id="PTHR43712">
    <property type="entry name" value="PUTATIVE (AFU_ORTHOLOGUE AFUA_4G14580)-RELATED"/>
    <property type="match status" value="1"/>
</dbReference>
<evidence type="ECO:0000256" key="1">
    <source>
        <dbReference type="ARBA" id="ARBA00022603"/>
    </source>
</evidence>
<name>A0A6A5V1B8_9PLEO</name>
<feature type="domain" description="O-methyltransferase C-terminal" evidence="4">
    <location>
        <begin position="233"/>
        <end position="316"/>
    </location>
</feature>
<evidence type="ECO:0000313" key="6">
    <source>
        <dbReference type="Proteomes" id="UP000800036"/>
    </source>
</evidence>